<feature type="binding site" evidence="10">
    <location>
        <position position="115"/>
    </location>
    <ligand>
        <name>substrate</name>
    </ligand>
</feature>
<evidence type="ECO:0000256" key="10">
    <source>
        <dbReference type="PIRSR" id="PIRSR617736-2"/>
    </source>
</evidence>
<evidence type="ECO:0000256" key="12">
    <source>
        <dbReference type="SAM" id="MobiDB-lite"/>
    </source>
</evidence>
<comment type="caution">
    <text evidence="13">The sequence shown here is derived from an EMBL/GenBank/DDBJ whole genome shotgun (WGS) entry which is preliminary data.</text>
</comment>
<evidence type="ECO:0000256" key="2">
    <source>
        <dbReference type="ARBA" id="ARBA00010838"/>
    </source>
</evidence>
<feature type="active site" description="Nucleophile" evidence="9">
    <location>
        <position position="449"/>
    </location>
</feature>
<dbReference type="GO" id="GO:0030245">
    <property type="term" value="P:cellulose catabolic process"/>
    <property type="evidence" value="ECO:0007669"/>
    <property type="project" value="UniProtKB-KW"/>
</dbReference>
<dbReference type="InterPro" id="IPR017853">
    <property type="entry name" value="GH"/>
</dbReference>
<feature type="binding site" evidence="10">
    <location>
        <position position="216"/>
    </location>
    <ligand>
        <name>substrate</name>
    </ligand>
</feature>
<keyword evidence="6" id="KW-0119">Carbohydrate metabolism</keyword>
<keyword evidence="7 11" id="KW-0326">Glycosidase</keyword>
<dbReference type="InterPro" id="IPR017736">
    <property type="entry name" value="Glyco_hydro_1_beta-glucosidase"/>
</dbReference>
<dbReference type="AlphaFoldDB" id="A0A6L5G388"/>
<evidence type="ECO:0000256" key="1">
    <source>
        <dbReference type="ARBA" id="ARBA00000448"/>
    </source>
</evidence>
<evidence type="ECO:0000256" key="9">
    <source>
        <dbReference type="PIRSR" id="PIRSR617736-1"/>
    </source>
</evidence>
<evidence type="ECO:0000256" key="7">
    <source>
        <dbReference type="ARBA" id="ARBA00023295"/>
    </source>
</evidence>
<evidence type="ECO:0000256" key="3">
    <source>
        <dbReference type="ARBA" id="ARBA00012744"/>
    </source>
</evidence>
<protein>
    <recommendedName>
        <fullName evidence="3 11">Beta-glucosidase</fullName>
        <ecNumber evidence="3 11">3.2.1.21</ecNumber>
    </recommendedName>
</protein>
<dbReference type="Pfam" id="PF00232">
    <property type="entry name" value="Glyco_hydro_1"/>
    <property type="match status" value="1"/>
</dbReference>
<dbReference type="GO" id="GO:0008422">
    <property type="term" value="F:beta-glucosidase activity"/>
    <property type="evidence" value="ECO:0007669"/>
    <property type="project" value="UniProtKB-EC"/>
</dbReference>
<accession>A0A6L5G388</accession>
<dbReference type="InterPro" id="IPR001360">
    <property type="entry name" value="Glyco_hydro_1"/>
</dbReference>
<dbReference type="PANTHER" id="PTHR10353">
    <property type="entry name" value="GLYCOSYL HYDROLASE"/>
    <property type="match status" value="1"/>
</dbReference>
<dbReference type="PRINTS" id="PR00131">
    <property type="entry name" value="GLHYDRLASE1"/>
</dbReference>
<feature type="binding site" evidence="10">
    <location>
        <position position="260"/>
    </location>
    <ligand>
        <name>substrate</name>
    </ligand>
</feature>
<dbReference type="NCBIfam" id="TIGR03356">
    <property type="entry name" value="BGL"/>
    <property type="match status" value="1"/>
</dbReference>
<keyword evidence="4 11" id="KW-0378">Hydrolase</keyword>
<keyword evidence="14" id="KW-1185">Reference proteome</keyword>
<evidence type="ECO:0000256" key="6">
    <source>
        <dbReference type="ARBA" id="ARBA00023277"/>
    </source>
</evidence>
<dbReference type="PANTHER" id="PTHR10353:SF36">
    <property type="entry name" value="LP05116P"/>
    <property type="match status" value="1"/>
</dbReference>
<feature type="active site" description="Proton donor" evidence="9">
    <location>
        <position position="261"/>
    </location>
</feature>
<dbReference type="EC" id="3.2.1.21" evidence="3 11"/>
<dbReference type="InterPro" id="IPR033132">
    <property type="entry name" value="GH_1_N_CS"/>
</dbReference>
<keyword evidence="5" id="KW-0136">Cellulose degradation</keyword>
<dbReference type="SUPFAM" id="SSF51445">
    <property type="entry name" value="(Trans)glycosidases"/>
    <property type="match status" value="1"/>
</dbReference>
<feature type="binding site" evidence="10">
    <location>
        <begin position="503"/>
        <end position="504"/>
    </location>
    <ligand>
        <name>substrate</name>
    </ligand>
</feature>
<feature type="binding site" evidence="10">
    <location>
        <position position="496"/>
    </location>
    <ligand>
        <name>substrate</name>
    </ligand>
</feature>
<evidence type="ECO:0000256" key="5">
    <source>
        <dbReference type="ARBA" id="ARBA00023001"/>
    </source>
</evidence>
<dbReference type="GO" id="GO:0005829">
    <property type="term" value="C:cytosol"/>
    <property type="evidence" value="ECO:0007669"/>
    <property type="project" value="TreeGrafter"/>
</dbReference>
<gene>
    <name evidence="13" type="ORF">GFD30_00570</name>
</gene>
<evidence type="ECO:0000313" key="14">
    <source>
        <dbReference type="Proteomes" id="UP000477750"/>
    </source>
</evidence>
<proteinExistence type="inferred from homology"/>
<evidence type="ECO:0000256" key="8">
    <source>
        <dbReference type="ARBA" id="ARBA00023326"/>
    </source>
</evidence>
<feature type="binding site" evidence="10">
    <location>
        <position position="388"/>
    </location>
    <ligand>
        <name>substrate</name>
    </ligand>
</feature>
<comment type="catalytic activity">
    <reaction evidence="1 11">
        <text>Hydrolysis of terminal, non-reducing beta-D-glucosyl residues with release of beta-D-glucose.</text>
        <dbReference type="EC" id="3.2.1.21"/>
    </reaction>
</comment>
<dbReference type="EMBL" id="WIAO01000001">
    <property type="protein sequence ID" value="MQM24075.1"/>
    <property type="molecule type" value="Genomic_DNA"/>
</dbReference>
<evidence type="ECO:0000256" key="4">
    <source>
        <dbReference type="ARBA" id="ARBA00022801"/>
    </source>
</evidence>
<feature type="region of interest" description="Disordered" evidence="12">
    <location>
        <begin position="33"/>
        <end position="78"/>
    </location>
</feature>
<evidence type="ECO:0000256" key="11">
    <source>
        <dbReference type="RuleBase" id="RU361175"/>
    </source>
</evidence>
<evidence type="ECO:0000313" key="13">
    <source>
        <dbReference type="EMBL" id="MQM24075.1"/>
    </source>
</evidence>
<name>A0A6L5G388_9ACTN</name>
<dbReference type="Gene3D" id="3.20.20.80">
    <property type="entry name" value="Glycosidases"/>
    <property type="match status" value="1"/>
</dbReference>
<sequence length="542" mass="59141">MRGGYAVPPTSSELPANALVTVLRIRPTRGRIGSLRRNRPGLHRRRLPAGPPRRARSFPGAVNNREAPAEEGLPTGSRPGIFTNVTHVTFSEVPVAAIPRLPEGFVWGAATSAFQIEGAATEDGRGRSIWDTFTATPGKVRDGHTAATACDHYHRYEADVALLQRLGVDAYRFSIAWPRIQPDGTGPANEPGLAFYDRLVDALLAAGIAPMPTLFHWDLPQALEDRGGWLDRDTAHRFAEYTAIVAARLADRVPHWITLNEPFEHMALGYALGQHAPGHTYLLDALPAAHHQLLAHGLATAALRAAGAPHVMLTNSYTPAIPYSGSAADTEAARAYDTLHRRVFTDPVLLGTYPDLGSFGLDGALPFIKDGDLAAINQPLDGLGVNYYNPTRVTAPEPGQTPLPFELAEFEHVNTTDFGWPVIPSGLTQTLLDLTADYGDALPPLWVTENGCSYGTGPDADGRIRDQARIDYLEAHVKAVAAAVDQGADVRGYLVWSLLDNFEWAEGYHQRFGLVHVDFETQERTPKDSFDRYAALIRDQRR</sequence>
<organism evidence="13 14">
    <name type="scientific">Glycomyces albidus</name>
    <dbReference type="NCBI Taxonomy" id="2656774"/>
    <lineage>
        <taxon>Bacteria</taxon>
        <taxon>Bacillati</taxon>
        <taxon>Actinomycetota</taxon>
        <taxon>Actinomycetes</taxon>
        <taxon>Glycomycetales</taxon>
        <taxon>Glycomycetaceae</taxon>
        <taxon>Glycomyces</taxon>
    </lineage>
</organism>
<dbReference type="Proteomes" id="UP000477750">
    <property type="component" value="Unassembled WGS sequence"/>
</dbReference>
<reference evidence="13 14" key="1">
    <citation type="submission" date="2019-10" db="EMBL/GenBank/DDBJ databases">
        <title>Glycomyces albidus sp. nov., a novel actinomycete isolated from rhizosphere soil of wheat (Triticum aestivum L.).</title>
        <authorList>
            <person name="Qian L."/>
        </authorList>
    </citation>
    <scope>NUCLEOTIDE SEQUENCE [LARGE SCALE GENOMIC DNA]</scope>
    <source>
        <strain evidence="13 14">NEAU-7082</strain>
    </source>
</reference>
<feature type="compositionally biased region" description="Basic residues" evidence="12">
    <location>
        <begin position="33"/>
        <end position="47"/>
    </location>
</feature>
<dbReference type="FunFam" id="3.20.20.80:FF:000004">
    <property type="entry name" value="Beta-glucosidase 6-phospho-beta-glucosidase"/>
    <property type="match status" value="1"/>
</dbReference>
<keyword evidence="8" id="KW-0624">Polysaccharide degradation</keyword>
<dbReference type="PROSITE" id="PS00653">
    <property type="entry name" value="GLYCOSYL_HYDROL_F1_2"/>
    <property type="match status" value="1"/>
</dbReference>
<comment type="similarity">
    <text evidence="2 11">Belongs to the glycosyl hydrolase 1 family.</text>
</comment>